<sequence>MESISIRCGSCRRLLCKTAERAIAGVVEIKCPRCGTINSLRPTSPQPERQPERPEKDKDACTGSSITPTPSPG</sequence>
<dbReference type="GO" id="GO:0003677">
    <property type="term" value="F:DNA binding"/>
    <property type="evidence" value="ECO:0007669"/>
    <property type="project" value="UniProtKB-KW"/>
</dbReference>
<keyword evidence="2" id="KW-0238">DNA-binding</keyword>
<name>A0A7S8C8R7_9HYPH</name>
<accession>A0A7S8C8R7</accession>
<organism evidence="2 3">
    <name type="scientific">Kaustia mangrovi</name>
    <dbReference type="NCBI Taxonomy" id="2593653"/>
    <lineage>
        <taxon>Bacteria</taxon>
        <taxon>Pseudomonadati</taxon>
        <taxon>Pseudomonadota</taxon>
        <taxon>Alphaproteobacteria</taxon>
        <taxon>Hyphomicrobiales</taxon>
        <taxon>Parvibaculaceae</taxon>
        <taxon>Kaustia</taxon>
    </lineage>
</organism>
<proteinExistence type="predicted"/>
<dbReference type="Proteomes" id="UP000593594">
    <property type="component" value="Chromosome"/>
</dbReference>
<feature type="region of interest" description="Disordered" evidence="1">
    <location>
        <begin position="35"/>
        <end position="73"/>
    </location>
</feature>
<evidence type="ECO:0000256" key="1">
    <source>
        <dbReference type="SAM" id="MobiDB-lite"/>
    </source>
</evidence>
<dbReference type="Pfam" id="PF10122">
    <property type="entry name" value="Zn_ribbon_Com"/>
    <property type="match status" value="1"/>
</dbReference>
<feature type="compositionally biased region" description="Polar residues" evidence="1">
    <location>
        <begin position="62"/>
        <end position="73"/>
    </location>
</feature>
<dbReference type="InterPro" id="IPR019294">
    <property type="entry name" value="Translation_reg_Com"/>
</dbReference>
<dbReference type="RefSeq" id="WP_425491962.1">
    <property type="nucleotide sequence ID" value="NZ_CP058214.1"/>
</dbReference>
<dbReference type="KEGG" id="kmn:HW532_18625"/>
<keyword evidence="3" id="KW-1185">Reference proteome</keyword>
<feature type="compositionally biased region" description="Basic and acidic residues" evidence="1">
    <location>
        <begin position="49"/>
        <end position="60"/>
    </location>
</feature>
<evidence type="ECO:0000313" key="2">
    <source>
        <dbReference type="EMBL" id="QPC45416.1"/>
    </source>
</evidence>
<gene>
    <name evidence="2" type="ORF">HW532_18625</name>
</gene>
<dbReference type="AlphaFoldDB" id="A0A7S8C8R7"/>
<evidence type="ECO:0000313" key="3">
    <source>
        <dbReference type="Proteomes" id="UP000593594"/>
    </source>
</evidence>
<reference evidence="2 3" key="1">
    <citation type="submission" date="2020-06" db="EMBL/GenBank/DDBJ databases">
        <title>Genome sequence of 2 isolates from Red Sea Mangroves.</title>
        <authorList>
            <person name="Sefrji F."/>
            <person name="Michoud G."/>
            <person name="Merlino G."/>
            <person name="Daffonchio D."/>
        </authorList>
    </citation>
    <scope>NUCLEOTIDE SEQUENCE [LARGE SCALE GENOMIC DNA]</scope>
    <source>
        <strain evidence="2 3">R1DC25</strain>
    </source>
</reference>
<protein>
    <submittedName>
        <fullName evidence="2">Com family DNA-binding transcriptional regulator</fullName>
    </submittedName>
</protein>
<dbReference type="EMBL" id="CP058214">
    <property type="protein sequence ID" value="QPC45416.1"/>
    <property type="molecule type" value="Genomic_DNA"/>
</dbReference>